<dbReference type="EMBL" id="CP087977">
    <property type="protein sequence ID" value="UUZ46020.1"/>
    <property type="molecule type" value="Genomic_DNA"/>
</dbReference>
<reference evidence="1" key="1">
    <citation type="submission" date="2021-11" db="EMBL/GenBank/DDBJ databases">
        <title>Study of the species diversity of bacterial strains isolated from a unique natural object - Shulgan-Tash cave (Bashkiria).</title>
        <authorList>
            <person name="Sazanova A.L."/>
            <person name="Chirak E.R."/>
            <person name="Safronova V.I."/>
        </authorList>
    </citation>
    <scope>NUCLEOTIDE SEQUENCE</scope>
    <source>
        <strain evidence="1">P1</strain>
    </source>
</reference>
<dbReference type="Proteomes" id="UP001059663">
    <property type="component" value="Chromosome"/>
</dbReference>
<keyword evidence="1" id="KW-0808">Transferase</keyword>
<sequence length="254" mass="26589">MSHPPFPPVEPPGTSPLWAGYLRAGLQSAATAPRETGEVVGVGGRLDPASILTAYRLGVFPMGLGEGGSPPMGWWSPTWRGVLRPGHVHVSRSLRRSLPRFTVTVDRDFAAVVAACADPSREGYWITDDVAEAYGQLHDPGWAHSIEVRDDAGTLVGGLYGLAVGGLFAGESMFHHATDASKAALVALDRLVGADGDPRRIIDVQWRTPHPGDARHRGDPPAGVPRAAGRGAPGPELDLGTGLSDLRAAGLGTP</sequence>
<gene>
    <name evidence="1" type="ORF">LP422_09250</name>
</gene>
<proteinExistence type="predicted"/>
<accession>A0AC61U7K2</accession>
<evidence type="ECO:0000313" key="2">
    <source>
        <dbReference type="Proteomes" id="UP001059663"/>
    </source>
</evidence>
<evidence type="ECO:0000313" key="1">
    <source>
        <dbReference type="EMBL" id="UUZ46020.1"/>
    </source>
</evidence>
<organism evidence="1 2">
    <name type="scientific">Janibacter limosus</name>
    <dbReference type="NCBI Taxonomy" id="53458"/>
    <lineage>
        <taxon>Bacteria</taxon>
        <taxon>Bacillati</taxon>
        <taxon>Actinomycetota</taxon>
        <taxon>Actinomycetes</taxon>
        <taxon>Micrococcales</taxon>
        <taxon>Intrasporangiaceae</taxon>
        <taxon>Janibacter</taxon>
    </lineage>
</organism>
<protein>
    <submittedName>
        <fullName evidence="1">Leucyl/phenylalanyl-tRNA--protein transferase</fullName>
    </submittedName>
</protein>
<name>A0AC61U7K2_9MICO</name>